<feature type="signal peptide" evidence="1">
    <location>
        <begin position="1"/>
        <end position="17"/>
    </location>
</feature>
<dbReference type="Proteomes" id="UP000828390">
    <property type="component" value="Unassembled WGS sequence"/>
</dbReference>
<proteinExistence type="predicted"/>
<evidence type="ECO:0000313" key="3">
    <source>
        <dbReference type="Proteomes" id="UP000828390"/>
    </source>
</evidence>
<keyword evidence="3" id="KW-1185">Reference proteome</keyword>
<sequence>MKTLILSFLCSPAQWLAVELELELHLCLDLSSSSGPGLSPGYSSAPVSSFLHATSGSSEWTVRRR</sequence>
<name>A0A9D4CVL1_DREPO</name>
<comment type="caution">
    <text evidence="2">The sequence shown here is derived from an EMBL/GenBank/DDBJ whole genome shotgun (WGS) entry which is preliminary data.</text>
</comment>
<gene>
    <name evidence="2" type="ORF">DPMN_040732</name>
</gene>
<dbReference type="EMBL" id="JAIWYP010000011">
    <property type="protein sequence ID" value="KAH3734293.1"/>
    <property type="molecule type" value="Genomic_DNA"/>
</dbReference>
<accession>A0A9D4CVL1</accession>
<evidence type="ECO:0000256" key="1">
    <source>
        <dbReference type="SAM" id="SignalP"/>
    </source>
</evidence>
<feature type="chain" id="PRO_5038562851" description="Secreted protein" evidence="1">
    <location>
        <begin position="18"/>
        <end position="65"/>
    </location>
</feature>
<evidence type="ECO:0000313" key="2">
    <source>
        <dbReference type="EMBL" id="KAH3734293.1"/>
    </source>
</evidence>
<dbReference type="AlphaFoldDB" id="A0A9D4CVL1"/>
<keyword evidence="1" id="KW-0732">Signal</keyword>
<evidence type="ECO:0008006" key="4">
    <source>
        <dbReference type="Google" id="ProtNLM"/>
    </source>
</evidence>
<protein>
    <recommendedName>
        <fullName evidence="4">Secreted protein</fullName>
    </recommendedName>
</protein>
<organism evidence="2 3">
    <name type="scientific">Dreissena polymorpha</name>
    <name type="common">Zebra mussel</name>
    <name type="synonym">Mytilus polymorpha</name>
    <dbReference type="NCBI Taxonomy" id="45954"/>
    <lineage>
        <taxon>Eukaryota</taxon>
        <taxon>Metazoa</taxon>
        <taxon>Spiralia</taxon>
        <taxon>Lophotrochozoa</taxon>
        <taxon>Mollusca</taxon>
        <taxon>Bivalvia</taxon>
        <taxon>Autobranchia</taxon>
        <taxon>Heteroconchia</taxon>
        <taxon>Euheterodonta</taxon>
        <taxon>Imparidentia</taxon>
        <taxon>Neoheterodontei</taxon>
        <taxon>Myida</taxon>
        <taxon>Dreissenoidea</taxon>
        <taxon>Dreissenidae</taxon>
        <taxon>Dreissena</taxon>
    </lineage>
</organism>
<reference evidence="2" key="2">
    <citation type="submission" date="2020-11" db="EMBL/GenBank/DDBJ databases">
        <authorList>
            <person name="McCartney M.A."/>
            <person name="Auch B."/>
            <person name="Kono T."/>
            <person name="Mallez S."/>
            <person name="Becker A."/>
            <person name="Gohl D.M."/>
            <person name="Silverstein K.A.T."/>
            <person name="Koren S."/>
            <person name="Bechman K.B."/>
            <person name="Herman A."/>
            <person name="Abrahante J.E."/>
            <person name="Garbe J."/>
        </authorList>
    </citation>
    <scope>NUCLEOTIDE SEQUENCE</scope>
    <source>
        <strain evidence="2">Duluth1</strain>
        <tissue evidence="2">Whole animal</tissue>
    </source>
</reference>
<reference evidence="2" key="1">
    <citation type="journal article" date="2019" name="bioRxiv">
        <title>The Genome of the Zebra Mussel, Dreissena polymorpha: A Resource for Invasive Species Research.</title>
        <authorList>
            <person name="McCartney M.A."/>
            <person name="Auch B."/>
            <person name="Kono T."/>
            <person name="Mallez S."/>
            <person name="Zhang Y."/>
            <person name="Obille A."/>
            <person name="Becker A."/>
            <person name="Abrahante J.E."/>
            <person name="Garbe J."/>
            <person name="Badalamenti J.P."/>
            <person name="Herman A."/>
            <person name="Mangelson H."/>
            <person name="Liachko I."/>
            <person name="Sullivan S."/>
            <person name="Sone E.D."/>
            <person name="Koren S."/>
            <person name="Silverstein K.A.T."/>
            <person name="Beckman K.B."/>
            <person name="Gohl D.M."/>
        </authorList>
    </citation>
    <scope>NUCLEOTIDE SEQUENCE</scope>
    <source>
        <strain evidence="2">Duluth1</strain>
        <tissue evidence="2">Whole animal</tissue>
    </source>
</reference>